<dbReference type="PANTHER" id="PTHR34047">
    <property type="entry name" value="NUCLEAR INTRON MATURASE 1, MITOCHONDRIAL-RELATED"/>
    <property type="match status" value="1"/>
</dbReference>
<dbReference type="CDD" id="cd01651">
    <property type="entry name" value="RT_G2_intron"/>
    <property type="match status" value="1"/>
</dbReference>
<dbReference type="PANTHER" id="PTHR34047:SF8">
    <property type="entry name" value="PROTEIN YKFC"/>
    <property type="match status" value="1"/>
</dbReference>
<evidence type="ECO:0000313" key="3">
    <source>
        <dbReference type="Proteomes" id="UP000176634"/>
    </source>
</evidence>
<dbReference type="PROSITE" id="PS50878">
    <property type="entry name" value="RT_POL"/>
    <property type="match status" value="1"/>
</dbReference>
<protein>
    <recommendedName>
        <fullName evidence="1">Reverse transcriptase domain-containing protein</fullName>
    </recommendedName>
</protein>
<dbReference type="Pfam" id="PF00078">
    <property type="entry name" value="RVT_1"/>
    <property type="match status" value="1"/>
</dbReference>
<dbReference type="STRING" id="1798705.A2563_03025"/>
<reference evidence="2 3" key="1">
    <citation type="journal article" date="2016" name="Nat. Commun.">
        <title>Thousands of microbial genomes shed light on interconnected biogeochemical processes in an aquifer system.</title>
        <authorList>
            <person name="Anantharaman K."/>
            <person name="Brown C.T."/>
            <person name="Hug L.A."/>
            <person name="Sharon I."/>
            <person name="Castelle C.J."/>
            <person name="Probst A.J."/>
            <person name="Thomas B.C."/>
            <person name="Singh A."/>
            <person name="Wilkins M.J."/>
            <person name="Karaoz U."/>
            <person name="Brodie E.L."/>
            <person name="Williams K.H."/>
            <person name="Hubbard S.S."/>
            <person name="Banfield J.F."/>
        </authorList>
    </citation>
    <scope>NUCLEOTIDE SEQUENCE [LARGE SCALE GENOMIC DNA]</scope>
</reference>
<gene>
    <name evidence="2" type="ORF">A2563_03025</name>
</gene>
<evidence type="ECO:0000313" key="2">
    <source>
        <dbReference type="EMBL" id="OGH92622.1"/>
    </source>
</evidence>
<accession>A0A1F6P8Z3</accession>
<evidence type="ECO:0000259" key="1">
    <source>
        <dbReference type="PROSITE" id="PS50878"/>
    </source>
</evidence>
<dbReference type="SUPFAM" id="SSF56672">
    <property type="entry name" value="DNA/RNA polymerases"/>
    <property type="match status" value="1"/>
</dbReference>
<dbReference type="InterPro" id="IPR051083">
    <property type="entry name" value="GrpII_Intron_Splice-Mob/Def"/>
</dbReference>
<dbReference type="Proteomes" id="UP000176634">
    <property type="component" value="Unassembled WGS sequence"/>
</dbReference>
<dbReference type="InterPro" id="IPR043502">
    <property type="entry name" value="DNA/RNA_pol_sf"/>
</dbReference>
<name>A0A1F6P8Z3_9BACT</name>
<feature type="domain" description="Reverse transcriptase" evidence="1">
    <location>
        <begin position="86"/>
        <end position="330"/>
    </location>
</feature>
<proteinExistence type="predicted"/>
<sequence length="386" mass="45460">MSQQITLFEYSENGNVSIPLGGGCISSCRSKIQLVHTYNDIISIENLCLAWQEFIIGKKKKEDVIVFSRNLMDNILSLHEDLANHVYSHGSYESFYINDPKRRHIHKATVRDRLLHHAVYRILYPFFDRTFIADSYSCRNEKGTHKAINRFRDLANKVSRNYTRTCWVLKCDIRKFFASIDHEILLNILNEYIPDKDIILLLQNIIESFHTVDINCHSHRNGNPDNCRLDSRCDGNDKRVGLPLGNLTSQLFANVYMNKFDQWVKHKLKSHYYVRYADDFVFLSRDKFRLEEAIPKIQEFLQTNLKLSLHPNKLFLKTIASGMDFLGWVHFSNHNILRHVTKNRMMRRIKEHTTPETLHSYLGLLSHGNTEKIIDDVIGEYWLWKE</sequence>
<dbReference type="InterPro" id="IPR000477">
    <property type="entry name" value="RT_dom"/>
</dbReference>
<dbReference type="EMBL" id="MFRA01000005">
    <property type="protein sequence ID" value="OGH92622.1"/>
    <property type="molecule type" value="Genomic_DNA"/>
</dbReference>
<comment type="caution">
    <text evidence="2">The sequence shown here is derived from an EMBL/GenBank/DDBJ whole genome shotgun (WGS) entry which is preliminary data.</text>
</comment>
<dbReference type="AlphaFoldDB" id="A0A1F6P8Z3"/>
<organism evidence="2 3">
    <name type="scientific">Candidatus Magasanikbacteria bacterium RIFOXYD1_FULL_40_23</name>
    <dbReference type="NCBI Taxonomy" id="1798705"/>
    <lineage>
        <taxon>Bacteria</taxon>
        <taxon>Candidatus Magasanikiibacteriota</taxon>
    </lineage>
</organism>